<feature type="region of interest" description="Disordered" evidence="1">
    <location>
        <begin position="85"/>
        <end position="108"/>
    </location>
</feature>
<gene>
    <name evidence="2" type="ORF">Dda_0981</name>
</gene>
<evidence type="ECO:0000313" key="2">
    <source>
        <dbReference type="EMBL" id="KAJ6264829.1"/>
    </source>
</evidence>
<keyword evidence="3" id="KW-1185">Reference proteome</keyword>
<evidence type="ECO:0000256" key="1">
    <source>
        <dbReference type="SAM" id="MobiDB-lite"/>
    </source>
</evidence>
<organism evidence="2 3">
    <name type="scientific">Drechslerella dactyloides</name>
    <name type="common">Nematode-trapping fungus</name>
    <name type="synonym">Arthrobotrys dactyloides</name>
    <dbReference type="NCBI Taxonomy" id="74499"/>
    <lineage>
        <taxon>Eukaryota</taxon>
        <taxon>Fungi</taxon>
        <taxon>Dikarya</taxon>
        <taxon>Ascomycota</taxon>
        <taxon>Pezizomycotina</taxon>
        <taxon>Orbiliomycetes</taxon>
        <taxon>Orbiliales</taxon>
        <taxon>Orbiliaceae</taxon>
        <taxon>Drechslerella</taxon>
    </lineage>
</organism>
<comment type="caution">
    <text evidence="2">The sequence shown here is derived from an EMBL/GenBank/DDBJ whole genome shotgun (WGS) entry which is preliminary data.</text>
</comment>
<sequence length="108" mass="11914">MVDFEVVVVNREGESVQRWGIVEARNGAMTTRSANRPFLDTTASRTSQQEANSKPVSPKHTGVCTEQNCPGQRLLAMLKKMGARPAIREPMVKTEENVKEASPEADTE</sequence>
<accession>A0AAD6J748</accession>
<feature type="compositionally biased region" description="Basic and acidic residues" evidence="1">
    <location>
        <begin position="86"/>
        <end position="102"/>
    </location>
</feature>
<proteinExistence type="predicted"/>
<dbReference type="Proteomes" id="UP001221413">
    <property type="component" value="Unassembled WGS sequence"/>
</dbReference>
<name>A0AAD6J748_DREDA</name>
<dbReference type="EMBL" id="JAQGDS010000001">
    <property type="protein sequence ID" value="KAJ6264829.1"/>
    <property type="molecule type" value="Genomic_DNA"/>
</dbReference>
<evidence type="ECO:0000313" key="3">
    <source>
        <dbReference type="Proteomes" id="UP001221413"/>
    </source>
</evidence>
<feature type="compositionally biased region" description="Polar residues" evidence="1">
    <location>
        <begin position="41"/>
        <end position="55"/>
    </location>
</feature>
<reference evidence="2" key="1">
    <citation type="submission" date="2023-01" db="EMBL/GenBank/DDBJ databases">
        <title>The chitinases involved in constricting ring structure development in the nematode-trapping fungus Drechslerella dactyloides.</title>
        <authorList>
            <person name="Wang R."/>
            <person name="Zhang L."/>
            <person name="Tang P."/>
            <person name="Li S."/>
            <person name="Liang L."/>
        </authorList>
    </citation>
    <scope>NUCLEOTIDE SEQUENCE</scope>
    <source>
        <strain evidence="2">YMF1.00031</strain>
    </source>
</reference>
<feature type="region of interest" description="Disordered" evidence="1">
    <location>
        <begin position="32"/>
        <end position="67"/>
    </location>
</feature>
<protein>
    <submittedName>
        <fullName evidence="2">Uncharacterized protein</fullName>
    </submittedName>
</protein>
<dbReference type="AlphaFoldDB" id="A0AAD6J748"/>